<sequence length="335" mass="38146">MLHMTQSGEQLTLKGEIEQKPENVYLLQKSLAINYSINIDDRDHVEVKTFMGDQPATLLFQMIFVLKGKAIFRKRGSDETYASIESQQHNLLGFKPAAVHMFMSSAKDEVICINLSTSFLSRYLPAHHSWQQLSKLSDEQLPLMLAGTNMPFTPEIGTVLQLLSHTTKSNFCDQLILESKTIELLALQLLQLEQLEDMPPHVVLKKEDMDKMLAAREILINHSGKPLSLRSLAHLVGTNEFNLKRNFKNAFGNTVYNYLNQHKMDQAKTMLKQGDITIAEVAEKMGYKYATHFSSAFKKYYGYLPKSVKSGKLSMILFLEEIFIALEYSRTLMLG</sequence>
<reference evidence="5" key="2">
    <citation type="submission" date="2020-09" db="EMBL/GenBank/DDBJ databases">
        <authorList>
            <person name="Sun Q."/>
            <person name="Zhou Y."/>
        </authorList>
    </citation>
    <scope>NUCLEOTIDE SEQUENCE</scope>
    <source>
        <strain evidence="5">CGMCC 1.15343</strain>
    </source>
</reference>
<dbReference type="RefSeq" id="WP_188625609.1">
    <property type="nucleotide sequence ID" value="NZ_BMIL01000002.1"/>
</dbReference>
<keyword evidence="6" id="KW-1185">Reference proteome</keyword>
<dbReference type="EMBL" id="BMIL01000002">
    <property type="protein sequence ID" value="GGC57339.1"/>
    <property type="molecule type" value="Genomic_DNA"/>
</dbReference>
<dbReference type="InterPro" id="IPR018060">
    <property type="entry name" value="HTH_AraC"/>
</dbReference>
<reference evidence="5" key="1">
    <citation type="journal article" date="2014" name="Int. J. Syst. Evol. Microbiol.">
        <title>Complete genome sequence of Corynebacterium casei LMG S-19264T (=DSM 44701T), isolated from a smear-ripened cheese.</title>
        <authorList>
            <consortium name="US DOE Joint Genome Institute (JGI-PGF)"/>
            <person name="Walter F."/>
            <person name="Albersmeier A."/>
            <person name="Kalinowski J."/>
            <person name="Ruckert C."/>
        </authorList>
    </citation>
    <scope>NUCLEOTIDE SEQUENCE</scope>
    <source>
        <strain evidence="5">CGMCC 1.15343</strain>
    </source>
</reference>
<dbReference type="SMART" id="SM00342">
    <property type="entry name" value="HTH_ARAC"/>
    <property type="match status" value="1"/>
</dbReference>
<evidence type="ECO:0000256" key="1">
    <source>
        <dbReference type="ARBA" id="ARBA00023015"/>
    </source>
</evidence>
<dbReference type="InterPro" id="IPR020449">
    <property type="entry name" value="Tscrpt_reg_AraC-type_HTH"/>
</dbReference>
<dbReference type="SUPFAM" id="SSF46689">
    <property type="entry name" value="Homeodomain-like"/>
    <property type="match status" value="2"/>
</dbReference>
<keyword evidence="2" id="KW-0238">DNA-binding</keyword>
<evidence type="ECO:0000256" key="3">
    <source>
        <dbReference type="ARBA" id="ARBA00023163"/>
    </source>
</evidence>
<dbReference type="PROSITE" id="PS00041">
    <property type="entry name" value="HTH_ARAC_FAMILY_1"/>
    <property type="match status" value="1"/>
</dbReference>
<protein>
    <submittedName>
        <fullName evidence="5">AraC family transcriptional regulator</fullName>
    </submittedName>
</protein>
<comment type="caution">
    <text evidence="5">The sequence shown here is derived from an EMBL/GenBank/DDBJ whole genome shotgun (WGS) entry which is preliminary data.</text>
</comment>
<keyword evidence="1" id="KW-0805">Transcription regulation</keyword>
<dbReference type="Proteomes" id="UP000651668">
    <property type="component" value="Unassembled WGS sequence"/>
</dbReference>
<dbReference type="PANTHER" id="PTHR47893:SF1">
    <property type="entry name" value="REGULATORY PROTEIN PCHR"/>
    <property type="match status" value="1"/>
</dbReference>
<gene>
    <name evidence="5" type="ORF">GCM10011387_08670</name>
</gene>
<dbReference type="Pfam" id="PF12833">
    <property type="entry name" value="HTH_18"/>
    <property type="match status" value="1"/>
</dbReference>
<accession>A0A916U2P4</accession>
<dbReference type="InterPro" id="IPR053142">
    <property type="entry name" value="PchR_regulatory_protein"/>
</dbReference>
<dbReference type="PANTHER" id="PTHR47893">
    <property type="entry name" value="REGULATORY PROTEIN PCHR"/>
    <property type="match status" value="1"/>
</dbReference>
<dbReference type="AlphaFoldDB" id="A0A916U2P4"/>
<dbReference type="PROSITE" id="PS01124">
    <property type="entry name" value="HTH_ARAC_FAMILY_2"/>
    <property type="match status" value="1"/>
</dbReference>
<dbReference type="InterPro" id="IPR018062">
    <property type="entry name" value="HTH_AraC-typ_CS"/>
</dbReference>
<dbReference type="GO" id="GO:0043565">
    <property type="term" value="F:sequence-specific DNA binding"/>
    <property type="evidence" value="ECO:0007669"/>
    <property type="project" value="InterPro"/>
</dbReference>
<keyword evidence="3" id="KW-0804">Transcription</keyword>
<dbReference type="GO" id="GO:0003700">
    <property type="term" value="F:DNA-binding transcription factor activity"/>
    <property type="evidence" value="ECO:0007669"/>
    <property type="project" value="InterPro"/>
</dbReference>
<evidence type="ECO:0000313" key="5">
    <source>
        <dbReference type="EMBL" id="GGC57339.1"/>
    </source>
</evidence>
<organism evidence="5 6">
    <name type="scientific">Pedobacter quisquiliarum</name>
    <dbReference type="NCBI Taxonomy" id="1834438"/>
    <lineage>
        <taxon>Bacteria</taxon>
        <taxon>Pseudomonadati</taxon>
        <taxon>Bacteroidota</taxon>
        <taxon>Sphingobacteriia</taxon>
        <taxon>Sphingobacteriales</taxon>
        <taxon>Sphingobacteriaceae</taxon>
        <taxon>Pedobacter</taxon>
    </lineage>
</organism>
<name>A0A916U2P4_9SPHI</name>
<dbReference type="PRINTS" id="PR00032">
    <property type="entry name" value="HTHARAC"/>
</dbReference>
<feature type="domain" description="HTH araC/xylS-type" evidence="4">
    <location>
        <begin position="213"/>
        <end position="311"/>
    </location>
</feature>
<evidence type="ECO:0000313" key="6">
    <source>
        <dbReference type="Proteomes" id="UP000651668"/>
    </source>
</evidence>
<dbReference type="Gene3D" id="1.10.10.60">
    <property type="entry name" value="Homeodomain-like"/>
    <property type="match status" value="2"/>
</dbReference>
<evidence type="ECO:0000259" key="4">
    <source>
        <dbReference type="PROSITE" id="PS01124"/>
    </source>
</evidence>
<evidence type="ECO:0000256" key="2">
    <source>
        <dbReference type="ARBA" id="ARBA00023125"/>
    </source>
</evidence>
<proteinExistence type="predicted"/>
<dbReference type="InterPro" id="IPR009057">
    <property type="entry name" value="Homeodomain-like_sf"/>
</dbReference>